<protein>
    <submittedName>
        <fullName evidence="1">Uncharacterized protein</fullName>
    </submittedName>
</protein>
<dbReference type="EMBL" id="REGN01006373">
    <property type="protein sequence ID" value="RNA09749.1"/>
    <property type="molecule type" value="Genomic_DNA"/>
</dbReference>
<proteinExistence type="predicted"/>
<keyword evidence="2" id="KW-1185">Reference proteome</keyword>
<gene>
    <name evidence="1" type="ORF">BpHYR1_023016</name>
</gene>
<sequence length="155" mass="16982">MSSNSTDSAETTASACTSLGHFDTNHSCTCPLPWNHSAPRLVSNKGLIGFCSCICSFAIEVVVVVTGDKFELVQEDDEEEDKDFGSFPLGPRTQFSHLFCYPDTFCSKSTSPKWSDTKQRTLPAQHKLWTQSPNNFADPACPTPVQSPLLAAEMK</sequence>
<accession>A0A3M7QEN8</accession>
<comment type="caution">
    <text evidence="1">The sequence shown here is derived from an EMBL/GenBank/DDBJ whole genome shotgun (WGS) entry which is preliminary data.</text>
</comment>
<organism evidence="1 2">
    <name type="scientific">Brachionus plicatilis</name>
    <name type="common">Marine rotifer</name>
    <name type="synonym">Brachionus muelleri</name>
    <dbReference type="NCBI Taxonomy" id="10195"/>
    <lineage>
        <taxon>Eukaryota</taxon>
        <taxon>Metazoa</taxon>
        <taxon>Spiralia</taxon>
        <taxon>Gnathifera</taxon>
        <taxon>Rotifera</taxon>
        <taxon>Eurotatoria</taxon>
        <taxon>Monogononta</taxon>
        <taxon>Pseudotrocha</taxon>
        <taxon>Ploima</taxon>
        <taxon>Brachionidae</taxon>
        <taxon>Brachionus</taxon>
    </lineage>
</organism>
<evidence type="ECO:0000313" key="2">
    <source>
        <dbReference type="Proteomes" id="UP000276133"/>
    </source>
</evidence>
<dbReference type="Proteomes" id="UP000276133">
    <property type="component" value="Unassembled WGS sequence"/>
</dbReference>
<evidence type="ECO:0000313" key="1">
    <source>
        <dbReference type="EMBL" id="RNA09749.1"/>
    </source>
</evidence>
<name>A0A3M7QEN8_BRAPC</name>
<dbReference type="AlphaFoldDB" id="A0A3M7QEN8"/>
<reference evidence="1 2" key="1">
    <citation type="journal article" date="2018" name="Sci. Rep.">
        <title>Genomic signatures of local adaptation to the degree of environmental predictability in rotifers.</title>
        <authorList>
            <person name="Franch-Gras L."/>
            <person name="Hahn C."/>
            <person name="Garcia-Roger E.M."/>
            <person name="Carmona M.J."/>
            <person name="Serra M."/>
            <person name="Gomez A."/>
        </authorList>
    </citation>
    <scope>NUCLEOTIDE SEQUENCE [LARGE SCALE GENOMIC DNA]</scope>
    <source>
        <strain evidence="1">HYR1</strain>
    </source>
</reference>